<accession>A0AAP0M6Z5</accession>
<protein>
    <submittedName>
        <fullName evidence="2">Uncharacterized protein</fullName>
    </submittedName>
</protein>
<evidence type="ECO:0000313" key="3">
    <source>
        <dbReference type="Proteomes" id="UP001428341"/>
    </source>
</evidence>
<keyword evidence="3" id="KW-1185">Reference proteome</keyword>
<proteinExistence type="predicted"/>
<comment type="caution">
    <text evidence="2">The sequence shown here is derived from an EMBL/GenBank/DDBJ whole genome shotgun (WGS) entry which is preliminary data.</text>
</comment>
<dbReference type="EMBL" id="JBCGBO010000005">
    <property type="protein sequence ID" value="KAK9199973.1"/>
    <property type="molecule type" value="Genomic_DNA"/>
</dbReference>
<reference evidence="2 3" key="1">
    <citation type="submission" date="2024-05" db="EMBL/GenBank/DDBJ databases">
        <title>Haplotype-resolved chromosome-level genome assembly of Huyou (Citrus changshanensis).</title>
        <authorList>
            <person name="Miao C."/>
            <person name="Chen W."/>
            <person name="Wu Y."/>
            <person name="Wang L."/>
            <person name="Zhao S."/>
            <person name="Grierson D."/>
            <person name="Xu C."/>
            <person name="Chen K."/>
        </authorList>
    </citation>
    <scope>NUCLEOTIDE SEQUENCE [LARGE SCALE GENOMIC DNA]</scope>
    <source>
        <strain evidence="2">01-14</strain>
        <tissue evidence="2">Leaf</tissue>
    </source>
</reference>
<sequence length="68" mass="7447">MYLIHSNLTDHCWMPNQHTMLTIVGEKGPKSSSTLSTKAGRRRERRDSDVGDGLVGDGRGVTTSFVGE</sequence>
<evidence type="ECO:0000313" key="2">
    <source>
        <dbReference type="EMBL" id="KAK9199973.1"/>
    </source>
</evidence>
<gene>
    <name evidence="2" type="ORF">WN944_015167</name>
</gene>
<evidence type="ECO:0000256" key="1">
    <source>
        <dbReference type="SAM" id="MobiDB-lite"/>
    </source>
</evidence>
<dbReference type="Proteomes" id="UP001428341">
    <property type="component" value="Unassembled WGS sequence"/>
</dbReference>
<dbReference type="AlphaFoldDB" id="A0AAP0M6Z5"/>
<organism evidence="2 3">
    <name type="scientific">Citrus x changshan-huyou</name>
    <dbReference type="NCBI Taxonomy" id="2935761"/>
    <lineage>
        <taxon>Eukaryota</taxon>
        <taxon>Viridiplantae</taxon>
        <taxon>Streptophyta</taxon>
        <taxon>Embryophyta</taxon>
        <taxon>Tracheophyta</taxon>
        <taxon>Spermatophyta</taxon>
        <taxon>Magnoliopsida</taxon>
        <taxon>eudicotyledons</taxon>
        <taxon>Gunneridae</taxon>
        <taxon>Pentapetalae</taxon>
        <taxon>rosids</taxon>
        <taxon>malvids</taxon>
        <taxon>Sapindales</taxon>
        <taxon>Rutaceae</taxon>
        <taxon>Aurantioideae</taxon>
        <taxon>Citrus</taxon>
    </lineage>
</organism>
<feature type="region of interest" description="Disordered" evidence="1">
    <location>
        <begin position="26"/>
        <end position="68"/>
    </location>
</feature>
<name>A0AAP0M6Z5_9ROSI</name>